<accession>A0A5J4TGG1</accession>
<protein>
    <submittedName>
        <fullName evidence="2">Uncharacterized protein</fullName>
    </submittedName>
</protein>
<keyword evidence="1" id="KW-0812">Transmembrane</keyword>
<name>A0A5J4TGG1_9EUKA</name>
<organism evidence="2 3">
    <name type="scientific">Streblomastix strix</name>
    <dbReference type="NCBI Taxonomy" id="222440"/>
    <lineage>
        <taxon>Eukaryota</taxon>
        <taxon>Metamonada</taxon>
        <taxon>Preaxostyla</taxon>
        <taxon>Oxymonadida</taxon>
        <taxon>Streblomastigidae</taxon>
        <taxon>Streblomastix</taxon>
    </lineage>
</organism>
<dbReference type="AlphaFoldDB" id="A0A5J4TGG1"/>
<keyword evidence="1" id="KW-0472">Membrane</keyword>
<evidence type="ECO:0000313" key="2">
    <source>
        <dbReference type="EMBL" id="KAA6356780.1"/>
    </source>
</evidence>
<reference evidence="2 3" key="1">
    <citation type="submission" date="2019-03" db="EMBL/GenBank/DDBJ databases">
        <title>Single cell metagenomics reveals metabolic interactions within the superorganism composed of flagellate Streblomastix strix and complex community of Bacteroidetes bacteria on its surface.</title>
        <authorList>
            <person name="Treitli S.C."/>
            <person name="Kolisko M."/>
            <person name="Husnik F."/>
            <person name="Keeling P."/>
            <person name="Hampl V."/>
        </authorList>
    </citation>
    <scope>NUCLEOTIDE SEQUENCE [LARGE SCALE GENOMIC DNA]</scope>
    <source>
        <strain evidence="2">ST1C</strain>
    </source>
</reference>
<gene>
    <name evidence="2" type="ORF">EZS28_047692</name>
</gene>
<dbReference type="EMBL" id="SNRW01032426">
    <property type="protein sequence ID" value="KAA6356780.1"/>
    <property type="molecule type" value="Genomic_DNA"/>
</dbReference>
<keyword evidence="1" id="KW-1133">Transmembrane helix</keyword>
<proteinExistence type="predicted"/>
<comment type="caution">
    <text evidence="2">The sequence shown here is derived from an EMBL/GenBank/DDBJ whole genome shotgun (WGS) entry which is preliminary data.</text>
</comment>
<dbReference type="Proteomes" id="UP000324800">
    <property type="component" value="Unassembled WGS sequence"/>
</dbReference>
<evidence type="ECO:0000256" key="1">
    <source>
        <dbReference type="SAM" id="Phobius"/>
    </source>
</evidence>
<sequence>MVLKFISKQMGGQVVAASKPNVTVTNVFPVKVVGQIIIVQPTGVSRLTASPIMALVTGVATGYVANIVIATTIVLELFG</sequence>
<feature type="transmembrane region" description="Helical" evidence="1">
    <location>
        <begin position="52"/>
        <end position="75"/>
    </location>
</feature>
<evidence type="ECO:0000313" key="3">
    <source>
        <dbReference type="Proteomes" id="UP000324800"/>
    </source>
</evidence>